<feature type="region of interest" description="Disordered" evidence="1">
    <location>
        <begin position="32"/>
        <end position="51"/>
    </location>
</feature>
<dbReference type="InterPro" id="IPR011042">
    <property type="entry name" value="6-blade_b-propeller_TolB-like"/>
</dbReference>
<evidence type="ECO:0000256" key="1">
    <source>
        <dbReference type="SAM" id="MobiDB-lite"/>
    </source>
</evidence>
<name>A0A645JK30_9ZZZZ</name>
<dbReference type="AlphaFoldDB" id="A0A645JK30"/>
<proteinExistence type="predicted"/>
<dbReference type="Gene3D" id="2.120.10.30">
    <property type="entry name" value="TolB, C-terminal domain"/>
    <property type="match status" value="1"/>
</dbReference>
<dbReference type="EMBL" id="VSSQ01143274">
    <property type="protein sequence ID" value="MPN63602.1"/>
    <property type="molecule type" value="Genomic_DNA"/>
</dbReference>
<accession>A0A645JK30</accession>
<evidence type="ECO:0008006" key="3">
    <source>
        <dbReference type="Google" id="ProtNLM"/>
    </source>
</evidence>
<comment type="caution">
    <text evidence="2">The sequence shown here is derived from an EMBL/GenBank/DDBJ whole genome shotgun (WGS) entry which is preliminary data.</text>
</comment>
<organism evidence="2">
    <name type="scientific">bioreactor metagenome</name>
    <dbReference type="NCBI Taxonomy" id="1076179"/>
    <lineage>
        <taxon>unclassified sequences</taxon>
        <taxon>metagenomes</taxon>
        <taxon>ecological metagenomes</taxon>
    </lineage>
</organism>
<reference evidence="2" key="1">
    <citation type="submission" date="2019-08" db="EMBL/GenBank/DDBJ databases">
        <authorList>
            <person name="Kucharzyk K."/>
            <person name="Murdoch R.W."/>
            <person name="Higgins S."/>
            <person name="Loffler F."/>
        </authorList>
    </citation>
    <scope>NUCLEOTIDE SEQUENCE</scope>
</reference>
<evidence type="ECO:0000313" key="2">
    <source>
        <dbReference type="EMBL" id="MPN63602.1"/>
    </source>
</evidence>
<sequence>MARFRDPTGIAYDEETNIFYILDTVGRKIRTISMEDEGSEPGEETEEGSNE</sequence>
<protein>
    <recommendedName>
        <fullName evidence="3">SMP-30/Gluconolactonase/LRE-like region domain-containing protein</fullName>
    </recommendedName>
</protein>
<feature type="compositionally biased region" description="Acidic residues" evidence="1">
    <location>
        <begin position="34"/>
        <end position="51"/>
    </location>
</feature>
<gene>
    <name evidence="2" type="ORF">SDC9_211366</name>
</gene>